<protein>
    <recommendedName>
        <fullName evidence="1">SGNH hydrolase-type esterase domain-containing protein</fullName>
    </recommendedName>
</protein>
<proteinExistence type="predicted"/>
<dbReference type="RefSeq" id="WP_345150477.1">
    <property type="nucleotide sequence ID" value="NZ_BAABEO010000012.1"/>
</dbReference>
<dbReference type="InterPro" id="IPR051532">
    <property type="entry name" value="Ester_Hydrolysis_Enzymes"/>
</dbReference>
<dbReference type="Proteomes" id="UP001500752">
    <property type="component" value="Unassembled WGS sequence"/>
</dbReference>
<accession>A0ABP7C9J3</accession>
<keyword evidence="3" id="KW-1185">Reference proteome</keyword>
<evidence type="ECO:0000313" key="2">
    <source>
        <dbReference type="EMBL" id="GAA3681938.1"/>
    </source>
</evidence>
<evidence type="ECO:0000259" key="1">
    <source>
        <dbReference type="Pfam" id="PF13472"/>
    </source>
</evidence>
<dbReference type="PANTHER" id="PTHR30383">
    <property type="entry name" value="THIOESTERASE 1/PROTEASE 1/LYSOPHOSPHOLIPASE L1"/>
    <property type="match status" value="1"/>
</dbReference>
<dbReference type="Gene3D" id="3.40.50.1110">
    <property type="entry name" value="SGNH hydrolase"/>
    <property type="match status" value="1"/>
</dbReference>
<dbReference type="InterPro" id="IPR036514">
    <property type="entry name" value="SGNH_hydro_sf"/>
</dbReference>
<dbReference type="SUPFAM" id="SSF52266">
    <property type="entry name" value="SGNH hydrolase"/>
    <property type="match status" value="1"/>
</dbReference>
<comment type="caution">
    <text evidence="2">The sequence shown here is derived from an EMBL/GenBank/DDBJ whole genome shotgun (WGS) entry which is preliminary data.</text>
</comment>
<sequence length="563" mass="58069">MAHAIPFDLRSGTGVPASFITGTIEVEPTAMHTSGTALVLPEPTKVGITAGTATLDLEPSPEGEDPAWAYKVTIRSASGRAWAEYVSVPAGTGPTAYTALPRLTTSPAAPPLTTWHQIVEELQSATQAAVDAANLVGAPAGIVVRTTVEGDLDNPVSGIATRLNAAIDGATLPKVSKVRLAPGVKVPGGRVCYFAGDSITDGAGSTNVSRSYRLVTPRIAGTAYISSVNGGVPGQRTDQINARIPAMITAGANIIVYMGGTNDASQAVPLATFQTNIIAAHKLAQDAEIPFILNTVPAVGKGSANDARHALTTAYNSWIKLWAPTQGIPVADVYTATADPTDGRLRTEYEQTVPDGTHPGNAGHLAIANAVAPVIRSIIPTRVPVVTVKGAGLISDPLGANANWWDTWTRVSAQNDTGSGWADPVAGDGLTVGRWFKGNVDNSAGSSYKGSTFRTYVASNTSQPGKGWAPGDVLGIYFKVKTSSTTGEGIKVAITNQTEVVQTVVFDEPSSAAPGPQYATFTVPASGMTAVGLSFSVTAKPGEILTGYIGQVDVFNLTKLGLA</sequence>
<feature type="domain" description="SGNH hydrolase-type esterase" evidence="1">
    <location>
        <begin position="194"/>
        <end position="364"/>
    </location>
</feature>
<gene>
    <name evidence="2" type="ORF">GCM10023081_20040</name>
</gene>
<dbReference type="InterPro" id="IPR013830">
    <property type="entry name" value="SGNH_hydro"/>
</dbReference>
<dbReference type="PANTHER" id="PTHR30383:SF5">
    <property type="entry name" value="SGNH HYDROLASE-TYPE ESTERASE DOMAIN-CONTAINING PROTEIN"/>
    <property type="match status" value="1"/>
</dbReference>
<dbReference type="EMBL" id="BAABEO010000012">
    <property type="protein sequence ID" value="GAA3681938.1"/>
    <property type="molecule type" value="Genomic_DNA"/>
</dbReference>
<reference evidence="3" key="1">
    <citation type="journal article" date="2019" name="Int. J. Syst. Evol. Microbiol.">
        <title>The Global Catalogue of Microorganisms (GCM) 10K type strain sequencing project: providing services to taxonomists for standard genome sequencing and annotation.</title>
        <authorList>
            <consortium name="The Broad Institute Genomics Platform"/>
            <consortium name="The Broad Institute Genome Sequencing Center for Infectious Disease"/>
            <person name="Wu L."/>
            <person name="Ma J."/>
        </authorList>
    </citation>
    <scope>NUCLEOTIDE SEQUENCE [LARGE SCALE GENOMIC DNA]</scope>
    <source>
        <strain evidence="3">JCM 30742</strain>
    </source>
</reference>
<name>A0ABP7C9J3_9MICC</name>
<evidence type="ECO:0000313" key="3">
    <source>
        <dbReference type="Proteomes" id="UP001500752"/>
    </source>
</evidence>
<organism evidence="2 3">
    <name type="scientific">Arthrobacter ginkgonis</name>
    <dbReference type="NCBI Taxonomy" id="1630594"/>
    <lineage>
        <taxon>Bacteria</taxon>
        <taxon>Bacillati</taxon>
        <taxon>Actinomycetota</taxon>
        <taxon>Actinomycetes</taxon>
        <taxon>Micrococcales</taxon>
        <taxon>Micrococcaceae</taxon>
        <taxon>Arthrobacter</taxon>
    </lineage>
</organism>
<dbReference type="Pfam" id="PF13472">
    <property type="entry name" value="Lipase_GDSL_2"/>
    <property type="match status" value="1"/>
</dbReference>